<comment type="similarity">
    <text evidence="1 4">Belongs to the thiolase-like superfamily. Beta-ketoacyl-ACP synthases family.</text>
</comment>
<accession>A0ABR6EGM1</accession>
<dbReference type="PANTHER" id="PTHR11712:SF347">
    <property type="entry name" value="BETA KETOACYL-ACYL CARRIER PROTEIN SYNTHASE"/>
    <property type="match status" value="1"/>
</dbReference>
<organism evidence="6 7">
    <name type="scientific">Streptomyces durbertensis</name>
    <dbReference type="NCBI Taxonomy" id="2448886"/>
    <lineage>
        <taxon>Bacteria</taxon>
        <taxon>Bacillati</taxon>
        <taxon>Actinomycetota</taxon>
        <taxon>Actinomycetes</taxon>
        <taxon>Kitasatosporales</taxon>
        <taxon>Streptomycetaceae</taxon>
        <taxon>Streptomyces</taxon>
    </lineage>
</organism>
<dbReference type="InterPro" id="IPR020841">
    <property type="entry name" value="PKS_Beta-ketoAc_synthase_dom"/>
</dbReference>
<keyword evidence="3" id="KW-0012">Acyltransferase</keyword>
<dbReference type="SUPFAM" id="SSF53901">
    <property type="entry name" value="Thiolase-like"/>
    <property type="match status" value="2"/>
</dbReference>
<name>A0ABR6EGM1_9ACTN</name>
<dbReference type="Proteomes" id="UP000766698">
    <property type="component" value="Unassembled WGS sequence"/>
</dbReference>
<proteinExistence type="inferred from homology"/>
<dbReference type="Pfam" id="PF02801">
    <property type="entry name" value="Ketoacyl-synt_C"/>
    <property type="match status" value="1"/>
</dbReference>
<evidence type="ECO:0000256" key="1">
    <source>
        <dbReference type="ARBA" id="ARBA00008467"/>
    </source>
</evidence>
<keyword evidence="7" id="KW-1185">Reference proteome</keyword>
<evidence type="ECO:0000256" key="3">
    <source>
        <dbReference type="ARBA" id="ARBA00023315"/>
    </source>
</evidence>
<gene>
    <name evidence="6" type="ORF">GL263_13015</name>
</gene>
<dbReference type="InterPro" id="IPR000794">
    <property type="entry name" value="Beta-ketoacyl_synthase"/>
</dbReference>
<evidence type="ECO:0000313" key="6">
    <source>
        <dbReference type="EMBL" id="MBB1244476.1"/>
    </source>
</evidence>
<dbReference type="PROSITE" id="PS52004">
    <property type="entry name" value="KS3_2"/>
    <property type="match status" value="1"/>
</dbReference>
<comment type="caution">
    <text evidence="6">The sequence shown here is derived from an EMBL/GenBank/DDBJ whole genome shotgun (WGS) entry which is preliminary data.</text>
</comment>
<dbReference type="SMART" id="SM00825">
    <property type="entry name" value="PKS_KS"/>
    <property type="match status" value="1"/>
</dbReference>
<dbReference type="InterPro" id="IPR014031">
    <property type="entry name" value="Ketoacyl_synth_C"/>
</dbReference>
<dbReference type="InterPro" id="IPR016039">
    <property type="entry name" value="Thiolase-like"/>
</dbReference>
<dbReference type="PANTHER" id="PTHR11712">
    <property type="entry name" value="POLYKETIDE SYNTHASE-RELATED"/>
    <property type="match status" value="1"/>
</dbReference>
<evidence type="ECO:0000256" key="2">
    <source>
        <dbReference type="ARBA" id="ARBA00022679"/>
    </source>
</evidence>
<dbReference type="EMBL" id="WMLF01000160">
    <property type="protein sequence ID" value="MBB1244476.1"/>
    <property type="molecule type" value="Genomic_DNA"/>
</dbReference>
<keyword evidence="2 4" id="KW-0808">Transferase</keyword>
<dbReference type="RefSeq" id="WP_182855833.1">
    <property type="nucleotide sequence ID" value="NZ_WMLF01000160.1"/>
</dbReference>
<evidence type="ECO:0000259" key="5">
    <source>
        <dbReference type="PROSITE" id="PS52004"/>
    </source>
</evidence>
<protein>
    <submittedName>
        <fullName evidence="6">Beta-ketoacyl-[acyl-carrier-protein] synthase family protein</fullName>
    </submittedName>
</protein>
<dbReference type="InterPro" id="IPR018201">
    <property type="entry name" value="Ketoacyl_synth_AS"/>
</dbReference>
<dbReference type="PROSITE" id="PS00606">
    <property type="entry name" value="KS3_1"/>
    <property type="match status" value="1"/>
</dbReference>
<evidence type="ECO:0000256" key="4">
    <source>
        <dbReference type="RuleBase" id="RU003694"/>
    </source>
</evidence>
<dbReference type="Pfam" id="PF00109">
    <property type="entry name" value="ketoacyl-synt"/>
    <property type="match status" value="1"/>
</dbReference>
<dbReference type="NCBIfam" id="NF005589">
    <property type="entry name" value="PRK07314.1"/>
    <property type="match status" value="1"/>
</dbReference>
<dbReference type="Gene3D" id="3.40.47.10">
    <property type="match status" value="2"/>
</dbReference>
<evidence type="ECO:0000313" key="7">
    <source>
        <dbReference type="Proteomes" id="UP000766698"/>
    </source>
</evidence>
<sequence length="409" mass="41671">MAATPGFEAAVTGLGMVTPAGVGTKENWSAVRAGASRAAVDPSLDPSPVRLACRVTGFDAGRLLGERRALRLDPFVHFALVAAAEALSDAGLDPATWDGARVGVVLGTADGGPGTVEAQHRVMLEEGGRWVSPLLLPMQLPNMLAGQLAIEYGCTGPNLVVATACASGATAIGTARDLLAADRCDVVLTGGSEAMLTPLLMSGFAQMGALSRRQDDPAAASRPFDADRDGFVAGEGAGVLVMERAADARARGAAVHGRIVGYGASADAHHMTKPRADGRGTEAAVRAALADAGLGPSAIGHVNAHGTATPLNDLVEGRMIKRVLPHDPKVTSTKGVTGHLLGASGAIEAIYTLLALKHGTVPPTANLTRLDDRIDINVCAREEPLDAEFALSNSFGFGGQNAVLVAAAP</sequence>
<dbReference type="InterPro" id="IPR014030">
    <property type="entry name" value="Ketoacyl_synth_N"/>
</dbReference>
<dbReference type="CDD" id="cd00834">
    <property type="entry name" value="KAS_I_II"/>
    <property type="match status" value="1"/>
</dbReference>
<reference evidence="7" key="1">
    <citation type="journal article" date="2020" name="Syst. Appl. Microbiol.">
        <title>Streptomyces alkaliterrae sp. nov., isolated from an alkaline soil, and emended descriptions of Streptomyces alkaliphilus, Streptomyces calidiresistens and Streptomyces durbertensis.</title>
        <authorList>
            <person name="Swiecimska M."/>
            <person name="Golinska P."/>
            <person name="Nouioui I."/>
            <person name="Wypij M."/>
            <person name="Rai M."/>
            <person name="Sangal V."/>
            <person name="Goodfellow M."/>
        </authorList>
    </citation>
    <scope>NUCLEOTIDE SEQUENCE [LARGE SCALE GENOMIC DNA]</scope>
    <source>
        <strain evidence="7">DSM 104538</strain>
    </source>
</reference>
<feature type="domain" description="Ketosynthase family 3 (KS3)" evidence="5">
    <location>
        <begin position="6"/>
        <end position="408"/>
    </location>
</feature>